<dbReference type="InterPro" id="IPR036365">
    <property type="entry name" value="PGBD-like_sf"/>
</dbReference>
<sequence>MNLARMAVTALATVGITMSGVALAGPASADPDPYSQALGLSWPTLKRGQISEEVRTLQWLLNCHGKKVAVPSHFGPKTHAAVYAFQAELSDRPDGVVGTATWALLVGKGSIVYAGTGNDCVRALQVALNKWRYDDDLPITGYLGPRTKAKLHRFQSAHGLPSTPEPDVRTWNKLIATPAGK</sequence>
<keyword evidence="1" id="KW-0732">Signal</keyword>
<comment type="caution">
    <text evidence="3">The sequence shown here is derived from an EMBL/GenBank/DDBJ whole genome shotgun (WGS) entry which is preliminary data.</text>
</comment>
<reference evidence="3 4" key="1">
    <citation type="submission" date="2018-06" db="EMBL/GenBank/DDBJ databases">
        <title>Actinomadura craniellae sp. nov. isolated from marine sponge Craniella sp.</title>
        <authorList>
            <person name="Li L."/>
            <person name="Xu Q.H."/>
            <person name="Lin H.W."/>
            <person name="Lu Y.H."/>
        </authorList>
    </citation>
    <scope>NUCLEOTIDE SEQUENCE [LARGE SCALE GENOMIC DNA]</scope>
    <source>
        <strain evidence="3 4">LHW63021</strain>
    </source>
</reference>
<proteinExistence type="predicted"/>
<dbReference type="OrthoDB" id="9810670at2"/>
<dbReference type="EMBL" id="QLYX01000001">
    <property type="protein sequence ID" value="RAY16969.1"/>
    <property type="molecule type" value="Genomic_DNA"/>
</dbReference>
<dbReference type="Proteomes" id="UP000251891">
    <property type="component" value="Unassembled WGS sequence"/>
</dbReference>
<dbReference type="RefSeq" id="WP_111863019.1">
    <property type="nucleotide sequence ID" value="NZ_QLYX01000001.1"/>
</dbReference>
<dbReference type="Gene3D" id="1.10.101.10">
    <property type="entry name" value="PGBD-like superfamily/PGBD"/>
    <property type="match status" value="2"/>
</dbReference>
<evidence type="ECO:0000256" key="1">
    <source>
        <dbReference type="SAM" id="SignalP"/>
    </source>
</evidence>
<dbReference type="AlphaFoldDB" id="A0A365HD54"/>
<feature type="domain" description="Peptidoglycan binding-like" evidence="2">
    <location>
        <begin position="121"/>
        <end position="174"/>
    </location>
</feature>
<accession>A0A365HD54</accession>
<evidence type="ECO:0000259" key="2">
    <source>
        <dbReference type="Pfam" id="PF01471"/>
    </source>
</evidence>
<evidence type="ECO:0000313" key="4">
    <source>
        <dbReference type="Proteomes" id="UP000251891"/>
    </source>
</evidence>
<feature type="domain" description="Peptidoglycan binding-like" evidence="2">
    <location>
        <begin position="52"/>
        <end position="105"/>
    </location>
</feature>
<keyword evidence="4" id="KW-1185">Reference proteome</keyword>
<dbReference type="SUPFAM" id="SSF47090">
    <property type="entry name" value="PGBD-like"/>
    <property type="match status" value="2"/>
</dbReference>
<feature type="chain" id="PRO_5038376135" description="Peptidoglycan binding-like domain-containing protein" evidence="1">
    <location>
        <begin position="25"/>
        <end position="181"/>
    </location>
</feature>
<dbReference type="InterPro" id="IPR002477">
    <property type="entry name" value="Peptidoglycan-bd-like"/>
</dbReference>
<name>A0A365HD54_9ACTN</name>
<dbReference type="Pfam" id="PF01471">
    <property type="entry name" value="PG_binding_1"/>
    <property type="match status" value="2"/>
</dbReference>
<organism evidence="3 4">
    <name type="scientific">Actinomadura craniellae</name>
    <dbReference type="NCBI Taxonomy" id="2231787"/>
    <lineage>
        <taxon>Bacteria</taxon>
        <taxon>Bacillati</taxon>
        <taxon>Actinomycetota</taxon>
        <taxon>Actinomycetes</taxon>
        <taxon>Streptosporangiales</taxon>
        <taxon>Thermomonosporaceae</taxon>
        <taxon>Actinomadura</taxon>
    </lineage>
</organism>
<gene>
    <name evidence="3" type="ORF">DPM19_02050</name>
</gene>
<evidence type="ECO:0000313" key="3">
    <source>
        <dbReference type="EMBL" id="RAY16969.1"/>
    </source>
</evidence>
<dbReference type="InterPro" id="IPR036366">
    <property type="entry name" value="PGBDSf"/>
</dbReference>
<feature type="signal peptide" evidence="1">
    <location>
        <begin position="1"/>
        <end position="24"/>
    </location>
</feature>
<protein>
    <recommendedName>
        <fullName evidence="2">Peptidoglycan binding-like domain-containing protein</fullName>
    </recommendedName>
</protein>